<gene>
    <name evidence="1" type="ORF">D0962_22800</name>
</gene>
<dbReference type="AlphaFoldDB" id="A0A6M0SAR3"/>
<name>A0A6M0SAR3_9CYAN</name>
<evidence type="ECO:0000313" key="1">
    <source>
        <dbReference type="EMBL" id="NEZ65550.1"/>
    </source>
</evidence>
<protein>
    <submittedName>
        <fullName evidence="1">Uncharacterized protein</fullName>
    </submittedName>
</protein>
<organism evidence="1 2">
    <name type="scientific">Adonisia turfae CCMR0082</name>
    <dbReference type="NCBI Taxonomy" id="2304604"/>
    <lineage>
        <taxon>Bacteria</taxon>
        <taxon>Bacillati</taxon>
        <taxon>Cyanobacteriota</taxon>
        <taxon>Adonisia</taxon>
        <taxon>Adonisia turfae</taxon>
    </lineage>
</organism>
<dbReference type="RefSeq" id="WP_163666723.1">
    <property type="nucleotide sequence ID" value="NZ_QZCE01000002.1"/>
</dbReference>
<accession>A0A6M0SAR3</accession>
<reference evidence="1 2" key="1">
    <citation type="journal article" date="2020" name="Microb. Ecol.">
        <title>Ecogenomics of the Marine Benthic Filamentous Cyanobacterium Adonisia.</title>
        <authorList>
            <person name="Walter J.M."/>
            <person name="Coutinho F.H."/>
            <person name="Leomil L."/>
            <person name="Hargreaves P.I."/>
            <person name="Campeao M.E."/>
            <person name="Vieira V.V."/>
            <person name="Silva B.S."/>
            <person name="Fistarol G.O."/>
            <person name="Salomon P.S."/>
            <person name="Sawabe T."/>
            <person name="Mino S."/>
            <person name="Hosokawa M."/>
            <person name="Miyashita H."/>
            <person name="Maruyama F."/>
            <person name="van Verk M.C."/>
            <person name="Dutilh B.E."/>
            <person name="Thompson C.C."/>
            <person name="Thompson F.L."/>
        </authorList>
    </citation>
    <scope>NUCLEOTIDE SEQUENCE [LARGE SCALE GENOMIC DNA]</scope>
    <source>
        <strain evidence="1 2">CCMR0082</strain>
    </source>
</reference>
<proteinExistence type="predicted"/>
<sequence length="152" mass="16687">MGYALYAAQYGEFKRELGNGRTHTSAIQAFNVDYDNATHNQYWLSFNRQTGAKLFPLLGIELDEDYADIPAANLIQQCDRVLAANSAHIEEFTPAQDQMIGELLGGNEGAQVIEIGTTANTVEGLVERVERVKALAIAAQHLYGHFAAIQIC</sequence>
<dbReference type="Proteomes" id="UP000473574">
    <property type="component" value="Unassembled WGS sequence"/>
</dbReference>
<comment type="caution">
    <text evidence="1">The sequence shown here is derived from an EMBL/GenBank/DDBJ whole genome shotgun (WGS) entry which is preliminary data.</text>
</comment>
<evidence type="ECO:0000313" key="2">
    <source>
        <dbReference type="Proteomes" id="UP000473574"/>
    </source>
</evidence>
<dbReference type="EMBL" id="QZCE01000002">
    <property type="protein sequence ID" value="NEZ65550.1"/>
    <property type="molecule type" value="Genomic_DNA"/>
</dbReference>